<feature type="region of interest" description="Disordered" evidence="1">
    <location>
        <begin position="34"/>
        <end position="95"/>
    </location>
</feature>
<accession>A0A8U0A1P3</accession>
<dbReference type="InterPro" id="IPR058742">
    <property type="entry name" value="DUF7989"/>
</dbReference>
<organism evidence="2 3">
    <name type="scientific">Halocatena salina</name>
    <dbReference type="NCBI Taxonomy" id="2934340"/>
    <lineage>
        <taxon>Archaea</taxon>
        <taxon>Methanobacteriati</taxon>
        <taxon>Methanobacteriota</taxon>
        <taxon>Stenosarchaea group</taxon>
        <taxon>Halobacteria</taxon>
        <taxon>Halobacteriales</taxon>
        <taxon>Natronomonadaceae</taxon>
        <taxon>Halocatena</taxon>
    </lineage>
</organism>
<evidence type="ECO:0000313" key="2">
    <source>
        <dbReference type="EMBL" id="UPM42776.1"/>
    </source>
</evidence>
<dbReference type="Proteomes" id="UP000831768">
    <property type="component" value="Chromosome"/>
</dbReference>
<evidence type="ECO:0000313" key="3">
    <source>
        <dbReference type="Proteomes" id="UP000831768"/>
    </source>
</evidence>
<protein>
    <submittedName>
        <fullName evidence="2">Uncharacterized protein</fullName>
    </submittedName>
</protein>
<gene>
    <name evidence="2" type="ORF">MW046_12555</name>
</gene>
<sequence>MTRETLGEVDHTNPFTEEVFGAVMVYRRGPVVVTDGGATDGDEPTTDDHDHGCGHERQPSTEEAGPRLGDIDHTPPYGAGVARDRIYERGRGENA</sequence>
<dbReference type="AlphaFoldDB" id="A0A8U0A1P3"/>
<keyword evidence="3" id="KW-1185">Reference proteome</keyword>
<dbReference type="RefSeq" id="WP_247993447.1">
    <property type="nucleotide sequence ID" value="NZ_CP096019.1"/>
</dbReference>
<reference evidence="2" key="1">
    <citation type="submission" date="2022-04" db="EMBL/GenBank/DDBJ databases">
        <title>Halocatena sp. nov., isolated from a salt lake.</title>
        <authorList>
            <person name="Cui H.-L."/>
        </authorList>
    </citation>
    <scope>NUCLEOTIDE SEQUENCE</scope>
    <source>
        <strain evidence="2">AD-1</strain>
    </source>
</reference>
<dbReference type="EMBL" id="CP096019">
    <property type="protein sequence ID" value="UPM42776.1"/>
    <property type="molecule type" value="Genomic_DNA"/>
</dbReference>
<dbReference type="GeneID" id="71928892"/>
<feature type="compositionally biased region" description="Basic and acidic residues" evidence="1">
    <location>
        <begin position="82"/>
        <end position="95"/>
    </location>
</feature>
<dbReference type="KEGG" id="haad:MW046_12555"/>
<name>A0A8U0A1P3_9EURY</name>
<proteinExistence type="predicted"/>
<evidence type="ECO:0000256" key="1">
    <source>
        <dbReference type="SAM" id="MobiDB-lite"/>
    </source>
</evidence>
<feature type="compositionally biased region" description="Basic and acidic residues" evidence="1">
    <location>
        <begin position="46"/>
        <end position="60"/>
    </location>
</feature>
<dbReference type="Pfam" id="PF25951">
    <property type="entry name" value="DUF7989"/>
    <property type="match status" value="1"/>
</dbReference>